<keyword evidence="1" id="KW-1133">Transmembrane helix</keyword>
<dbReference type="Pfam" id="PF16344">
    <property type="entry name" value="FecR_C"/>
    <property type="match status" value="1"/>
</dbReference>
<accession>A0A0P0G1Z7</accession>
<dbReference type="FunFam" id="2.60.120.1440:FF:000001">
    <property type="entry name" value="Putative anti-sigma factor"/>
    <property type="match status" value="1"/>
</dbReference>
<dbReference type="PANTHER" id="PTHR30273:SF2">
    <property type="entry name" value="PROTEIN FECR"/>
    <property type="match status" value="1"/>
</dbReference>
<name>A0A0P0G1Z7_9BACE</name>
<evidence type="ECO:0000259" key="2">
    <source>
        <dbReference type="Pfam" id="PF04773"/>
    </source>
</evidence>
<keyword evidence="1" id="KW-0472">Membrane</keyword>
<dbReference type="InterPro" id="IPR012373">
    <property type="entry name" value="Ferrdict_sens_TM"/>
</dbReference>
<evidence type="ECO:0000313" key="4">
    <source>
        <dbReference type="EMBL" id="ALJ60423.1"/>
    </source>
</evidence>
<evidence type="ECO:0000259" key="3">
    <source>
        <dbReference type="Pfam" id="PF16344"/>
    </source>
</evidence>
<dbReference type="Proteomes" id="UP000061809">
    <property type="component" value="Chromosome"/>
</dbReference>
<dbReference type="RefSeq" id="WP_029426560.1">
    <property type="nucleotide sequence ID" value="NZ_CAXSKE010000005.1"/>
</dbReference>
<dbReference type="GO" id="GO:0016989">
    <property type="term" value="F:sigma factor antagonist activity"/>
    <property type="evidence" value="ECO:0007669"/>
    <property type="project" value="TreeGrafter"/>
</dbReference>
<organism evidence="4 5">
    <name type="scientific">Bacteroides cellulosilyticus</name>
    <dbReference type="NCBI Taxonomy" id="246787"/>
    <lineage>
        <taxon>Bacteria</taxon>
        <taxon>Pseudomonadati</taxon>
        <taxon>Bacteroidota</taxon>
        <taxon>Bacteroidia</taxon>
        <taxon>Bacteroidales</taxon>
        <taxon>Bacteroidaceae</taxon>
        <taxon>Bacteroides</taxon>
    </lineage>
</organism>
<feature type="domain" description="FecR protein" evidence="2">
    <location>
        <begin position="197"/>
        <end position="289"/>
    </location>
</feature>
<dbReference type="AlphaFoldDB" id="A0A0P0G1Z7"/>
<dbReference type="PANTHER" id="PTHR30273">
    <property type="entry name" value="PERIPLASMIC SIGNAL SENSOR AND SIGMA FACTOR ACTIVATOR FECR-RELATED"/>
    <property type="match status" value="1"/>
</dbReference>
<sequence>MKTNYTNYKAEQLLEDDFFINSILHPTEETELFWEIQVTDGIIDKEEMMTAIYFLRSMQVRKRKMSPSELSEVWERIENTNRMSMSHKAKPLYKLIIAASFALLIASSIFYVWERDKENNELFMIAQSTKPDSVVSDVQLVLANNEYISINNKKIDIQYDQKGNIHINDKKLEQENNANLQKEQDVALLHKINQLIVPKGKRSTLTFSDGTVLWVNSGSRVVYPEQFKAKQREIYIDGEAYLQVSPDKSRPFIVKTNKIDIKVLGTTFNITAYEEDDRQAVALVEGSVEIISDKKKLAALTPNDLFQYKNGQINIEQTDISQYISWVEGWYIFESEQLPSILDRLSRYYGKEIKYHKKEIEMIRCSGKLDLKDDLNKVLDALINTAPIRYATDKDVYSVSYRQE</sequence>
<proteinExistence type="predicted"/>
<keyword evidence="1" id="KW-0812">Transmembrane</keyword>
<evidence type="ECO:0000256" key="1">
    <source>
        <dbReference type="SAM" id="Phobius"/>
    </source>
</evidence>
<feature type="domain" description="Protein FecR C-terminal" evidence="3">
    <location>
        <begin position="331"/>
        <end position="395"/>
    </location>
</feature>
<protein>
    <submittedName>
        <fullName evidence="4">Fec operon regulator FecR</fullName>
    </submittedName>
</protein>
<gene>
    <name evidence="4" type="ORF">BcellWH2_03186</name>
</gene>
<dbReference type="PATRIC" id="fig|246787.4.peg.3301"/>
<dbReference type="Gene3D" id="2.60.120.1440">
    <property type="match status" value="1"/>
</dbReference>
<dbReference type="InterPro" id="IPR032508">
    <property type="entry name" value="FecR_C"/>
</dbReference>
<feature type="transmembrane region" description="Helical" evidence="1">
    <location>
        <begin position="92"/>
        <end position="113"/>
    </location>
</feature>
<dbReference type="Pfam" id="PF04773">
    <property type="entry name" value="FecR"/>
    <property type="match status" value="1"/>
</dbReference>
<dbReference type="InterPro" id="IPR006860">
    <property type="entry name" value="FecR"/>
</dbReference>
<dbReference type="EMBL" id="CP012801">
    <property type="protein sequence ID" value="ALJ60423.1"/>
    <property type="molecule type" value="Genomic_DNA"/>
</dbReference>
<evidence type="ECO:0000313" key="5">
    <source>
        <dbReference type="Proteomes" id="UP000061809"/>
    </source>
</evidence>
<reference evidence="4 5" key="1">
    <citation type="journal article" date="2015" name="Science">
        <title>Genetic determinants of in vivo fitness and diet responsiveness in multiple human gut Bacteroides.</title>
        <authorList>
            <person name="Wu M."/>
            <person name="McNulty N.P."/>
            <person name="Rodionov D.A."/>
            <person name="Khoroshkin M.S."/>
            <person name="Griffin N.W."/>
            <person name="Cheng J."/>
            <person name="Latreille P."/>
            <person name="Kerstetter R.A."/>
            <person name="Terrapon N."/>
            <person name="Henrissat B."/>
            <person name="Osterman A.L."/>
            <person name="Gordon J.I."/>
        </authorList>
    </citation>
    <scope>NUCLEOTIDE SEQUENCE [LARGE SCALE GENOMIC DNA]</scope>
    <source>
        <strain evidence="4 5">WH2</strain>
    </source>
</reference>
<dbReference type="KEGG" id="bcel:BcellWH2_03186"/>
<dbReference type="Gene3D" id="3.55.50.30">
    <property type="match status" value="1"/>
</dbReference>